<comment type="caution">
    <text evidence="1">The sequence shown here is derived from an EMBL/GenBank/DDBJ whole genome shotgun (WGS) entry which is preliminary data.</text>
</comment>
<dbReference type="InterPro" id="IPR011990">
    <property type="entry name" value="TPR-like_helical_dom_sf"/>
</dbReference>
<gene>
    <name evidence="1" type="ORF">KLDO_g4726</name>
</gene>
<name>A0A0A8LC64_9SACH</name>
<dbReference type="AlphaFoldDB" id="A0A0A8LC64"/>
<sequence length="801" mass="93714">MRGFTEVDIKSGVDSWFLSYLEVTNPGFKKSKKNLNKLKSKKDTTLNDVVEYFLAESENELKRLQVMSPEEISRQFEQHKQKEVPDHTTKLDIENLDESIIRQVLYDEMKPKLYSLTNTEQLLDLLQKTFDDPSVGDKSQVISLEQMVQAFELSKLIPNKTHRLKGMYLSGQLIYGLKKVRLDPVNESFYIDSLLRFKKFKTAASLFESYKDRVNKRWWYEVGMMVYLKSNKFYKFNNLYLETKKKFGKAYVIPSVLFSGINKHLHVRQIGRANQLTNHLISMIDTYGWLEDDTASSANANNTTGARMRNGFLNFESSEEADTFLNEKQKVSKSHYLSMVSNYLSAGFKEEGYKLFAKFEKSTKLDKELFNAFIAKLRLQWLKGFDSFAKELTPYLSPEDASQKVEQLKGWYNDSMINHDFSKVRNSFSYLLYDDVKDLQKFKRVSDALEKCLFDFFSRNHEEDTLEYKSRKIQMIMKLLLIGDRERAALQVLAKLEETKRDKIQDGTSVYPPVNSHHYLIFIEHYRLKFTKNSVKKIEQMIERATQNNTKFDSLLSSSVLRHLMHQKKLKECIELVNTLLSTSERSSPLNGSTEAPQALYMGIWKTYEDYYKLMNRKSTGSENSLHGVINMRKDIKSGFDHNMLDVFYRMVVENGIRPNHGSIKTIINAFAANKEWNNLICVLSYMHDEQMLEIPGSCIEFVRKGLKKDYVEQLKKKIESRTRMNKEPKEDLSFKLKEIEENRLFRNLKSMNVDTEENYQSLLADIMEYLQLIKYSRNELNAKMEKLGLNPADLDLHICS</sequence>
<dbReference type="OrthoDB" id="185373at2759"/>
<proteinExistence type="predicted"/>
<dbReference type="EMBL" id="CCBQ010000047">
    <property type="protein sequence ID" value="CDO96526.1"/>
    <property type="molecule type" value="Genomic_DNA"/>
</dbReference>
<reference evidence="1 2" key="1">
    <citation type="submission" date="2014-03" db="EMBL/GenBank/DDBJ databases">
        <title>The genome of Kluyveromyces dobzhanskii.</title>
        <authorList>
            <person name="Nystedt B."/>
            <person name="Astrom S."/>
        </authorList>
    </citation>
    <scope>NUCLEOTIDE SEQUENCE [LARGE SCALE GENOMIC DNA]</scope>
    <source>
        <strain evidence="1 2">CBS 2104</strain>
    </source>
</reference>
<accession>A0A0A8LC64</accession>
<organism evidence="1 2">
    <name type="scientific">Kluyveromyces dobzhanskii CBS 2104</name>
    <dbReference type="NCBI Taxonomy" id="1427455"/>
    <lineage>
        <taxon>Eukaryota</taxon>
        <taxon>Fungi</taxon>
        <taxon>Dikarya</taxon>
        <taxon>Ascomycota</taxon>
        <taxon>Saccharomycotina</taxon>
        <taxon>Saccharomycetes</taxon>
        <taxon>Saccharomycetales</taxon>
        <taxon>Saccharomycetaceae</taxon>
        <taxon>Kluyveromyces</taxon>
    </lineage>
</organism>
<dbReference type="Gene3D" id="1.25.40.10">
    <property type="entry name" value="Tetratricopeptide repeat domain"/>
    <property type="match status" value="1"/>
</dbReference>
<protein>
    <submittedName>
        <fullName evidence="1">WGS project CCBQ000000000 data, contig 00058</fullName>
    </submittedName>
</protein>
<dbReference type="Proteomes" id="UP000031516">
    <property type="component" value="Unassembled WGS sequence"/>
</dbReference>
<keyword evidence="2" id="KW-1185">Reference proteome</keyword>
<evidence type="ECO:0000313" key="2">
    <source>
        <dbReference type="Proteomes" id="UP000031516"/>
    </source>
</evidence>
<evidence type="ECO:0000313" key="1">
    <source>
        <dbReference type="EMBL" id="CDO96526.1"/>
    </source>
</evidence>